<protein>
    <recommendedName>
        <fullName evidence="4">Type 4 fimbrial biogenesis protein PilX N-terminal domain-containing protein</fullName>
    </recommendedName>
</protein>
<organism evidence="2 3">
    <name type="scientific">Longivirga aurantiaca</name>
    <dbReference type="NCBI Taxonomy" id="1837743"/>
    <lineage>
        <taxon>Bacteria</taxon>
        <taxon>Bacillati</taxon>
        <taxon>Actinomycetota</taxon>
        <taxon>Actinomycetes</taxon>
        <taxon>Sporichthyales</taxon>
        <taxon>Sporichthyaceae</taxon>
        <taxon>Longivirga</taxon>
    </lineage>
</organism>
<proteinExistence type="predicted"/>
<accession>A0ABW1T2R4</accession>
<keyword evidence="1" id="KW-0812">Transmembrane</keyword>
<dbReference type="RefSeq" id="WP_386766502.1">
    <property type="nucleotide sequence ID" value="NZ_JBHSTI010000008.1"/>
</dbReference>
<evidence type="ECO:0000313" key="3">
    <source>
        <dbReference type="Proteomes" id="UP001596138"/>
    </source>
</evidence>
<gene>
    <name evidence="2" type="ORF">ACFQGU_10755</name>
</gene>
<dbReference type="Proteomes" id="UP001596138">
    <property type="component" value="Unassembled WGS sequence"/>
</dbReference>
<dbReference type="EMBL" id="JBHSTI010000008">
    <property type="protein sequence ID" value="MFC6238358.1"/>
    <property type="molecule type" value="Genomic_DNA"/>
</dbReference>
<keyword evidence="1" id="KW-1133">Transmembrane helix</keyword>
<reference evidence="3" key="1">
    <citation type="journal article" date="2019" name="Int. J. Syst. Evol. Microbiol.">
        <title>The Global Catalogue of Microorganisms (GCM) 10K type strain sequencing project: providing services to taxonomists for standard genome sequencing and annotation.</title>
        <authorList>
            <consortium name="The Broad Institute Genomics Platform"/>
            <consortium name="The Broad Institute Genome Sequencing Center for Infectious Disease"/>
            <person name="Wu L."/>
            <person name="Ma J."/>
        </authorList>
    </citation>
    <scope>NUCLEOTIDE SEQUENCE [LARGE SCALE GENOMIC DNA]</scope>
    <source>
        <strain evidence="3">CGMCC 4.7317</strain>
    </source>
</reference>
<keyword evidence="1" id="KW-0472">Membrane</keyword>
<sequence>MWTTRLRQIQQEPDSGLALVVVLLVMGLMTLLVVAITTLTIGSLRSSTDHDKFEGAVAAAETGVDRQLAELQKDQSYSYGPAMGAADLTTDAERVWALETIKTMVDDGAAYESTGTGEYFAIKPADYNVIYSLGCDPNCTDSSAKKRFLKVEYLFAPYKPGNAILTSGNLSFSSSVTVDVSLAASGGTANVHTNGDADGTGCSQTVNGTVTASGDYSVCGSVGMTGSGGDQPLESVPEVKARFLYNTFASQYATGWYDLCPDGEVKSPSTTPCDGTTLADLDSGGTYRGWSYADGSGTTPPVWSMTSTAWGDGIYYVYQGDAFISRNTVVNSATVIAESKPSGGPAATCGKLGGGITAKLVTISNAALPGTVLVADTDLVMTSNFEAGIGVFGAGDQIQVETSSNGITGTIIANDSCTDGGDINEVKNAVIKYDRNVEVPLLDIIRTTQWLELKAK</sequence>
<evidence type="ECO:0008006" key="4">
    <source>
        <dbReference type="Google" id="ProtNLM"/>
    </source>
</evidence>
<keyword evidence="3" id="KW-1185">Reference proteome</keyword>
<feature type="transmembrane region" description="Helical" evidence="1">
    <location>
        <begin position="16"/>
        <end position="41"/>
    </location>
</feature>
<evidence type="ECO:0000313" key="2">
    <source>
        <dbReference type="EMBL" id="MFC6238358.1"/>
    </source>
</evidence>
<evidence type="ECO:0000256" key="1">
    <source>
        <dbReference type="SAM" id="Phobius"/>
    </source>
</evidence>
<name>A0ABW1T2R4_9ACTN</name>
<comment type="caution">
    <text evidence="2">The sequence shown here is derived from an EMBL/GenBank/DDBJ whole genome shotgun (WGS) entry which is preliminary data.</text>
</comment>